<gene>
    <name evidence="1" type="ORF">E2L00_03085</name>
</gene>
<dbReference type="Proteomes" id="UP000697927">
    <property type="component" value="Unassembled WGS sequence"/>
</dbReference>
<protein>
    <submittedName>
        <fullName evidence="1">Uncharacterized protein</fullName>
    </submittedName>
</protein>
<dbReference type="Gene3D" id="3.30.2440.10">
    <property type="entry name" value="Secreted effector protein SifA"/>
    <property type="match status" value="1"/>
</dbReference>
<dbReference type="EMBL" id="SOYS01000001">
    <property type="protein sequence ID" value="NIY46532.1"/>
    <property type="molecule type" value="Genomic_DNA"/>
</dbReference>
<dbReference type="RefSeq" id="WP_167606802.1">
    <property type="nucleotide sequence ID" value="NZ_SOYS01000001.1"/>
</dbReference>
<dbReference type="Pfam" id="PF06767">
    <property type="entry name" value="Sif"/>
    <property type="match status" value="1"/>
</dbReference>
<organism evidence="1 2">
    <name type="scientific">Cedecea colo</name>
    <dbReference type="NCBI Taxonomy" id="2552946"/>
    <lineage>
        <taxon>Bacteria</taxon>
        <taxon>Pseudomonadati</taxon>
        <taxon>Pseudomonadota</taxon>
        <taxon>Gammaproteobacteria</taxon>
        <taxon>Enterobacterales</taxon>
        <taxon>Enterobacteriaceae</taxon>
        <taxon>Cedecea</taxon>
    </lineage>
</organism>
<name>A0ABX0VHW3_9ENTR</name>
<accession>A0ABX0VHW3</accession>
<comment type="caution">
    <text evidence="1">The sequence shown here is derived from an EMBL/GenBank/DDBJ whole genome shotgun (WGS) entry which is preliminary data.</text>
</comment>
<evidence type="ECO:0000313" key="2">
    <source>
        <dbReference type="Proteomes" id="UP000697927"/>
    </source>
</evidence>
<dbReference type="InterPro" id="IPR010637">
    <property type="entry name" value="Sif"/>
</dbReference>
<keyword evidence="2" id="KW-1185">Reference proteome</keyword>
<evidence type="ECO:0000313" key="1">
    <source>
        <dbReference type="EMBL" id="NIY46532.1"/>
    </source>
</evidence>
<reference evidence="1 2" key="1">
    <citation type="journal article" date="2020" name="Microorganisms">
        <title>Polyphasic Characterisation of Cedecea colo sp. nov., a New Enteric Bacterium Isolated from the Koala Hindgut.</title>
        <authorList>
            <person name="Boath J.M."/>
            <person name="Dakhal S."/>
            <person name="Van T.T.H."/>
            <person name="Moore R.J."/>
            <person name="Dekiwadia C."/>
            <person name="Macreadie I.G."/>
        </authorList>
    </citation>
    <scope>NUCLEOTIDE SEQUENCE [LARGE SCALE GENOMIC DNA]</scope>
    <source>
        <strain evidence="1 2">ZA</strain>
    </source>
</reference>
<sequence>MSLYVGSSFLPACISSQTIHKIHLSDTCPTLSLWEKIKDFFFNNHHNQAIDCLFKLCHPHPDISKQEVDDLFFQLRELAAPGYKNNFIVEGNSSLEKCYYRITNKNGDDILSVFHGNIRVNGSESSWDQAMCLPRTVFP</sequence>
<proteinExistence type="predicted"/>